<dbReference type="PANTHER" id="PTHR41523">
    <property type="entry name" value="TWO-COMPONENT SYSTEM SENSOR PROTEIN"/>
    <property type="match status" value="1"/>
</dbReference>
<evidence type="ECO:0000256" key="1">
    <source>
        <dbReference type="ARBA" id="ARBA00000085"/>
    </source>
</evidence>
<dbReference type="GO" id="GO:0005524">
    <property type="term" value="F:ATP binding"/>
    <property type="evidence" value="ECO:0007669"/>
    <property type="project" value="UniProtKB-KW"/>
</dbReference>
<accession>A0A6P1T0R9</accession>
<name>A0A6P1T0R9_9RHOB</name>
<keyword evidence="5" id="KW-0808">Transferase</keyword>
<organism evidence="11 12">
    <name type="scientific">Algicella marina</name>
    <dbReference type="NCBI Taxonomy" id="2683284"/>
    <lineage>
        <taxon>Bacteria</taxon>
        <taxon>Pseudomonadati</taxon>
        <taxon>Pseudomonadota</taxon>
        <taxon>Alphaproteobacteria</taxon>
        <taxon>Rhodobacterales</taxon>
        <taxon>Paracoccaceae</taxon>
        <taxon>Algicella</taxon>
    </lineage>
</organism>
<keyword evidence="6" id="KW-0547">Nucleotide-binding</keyword>
<dbReference type="PANTHER" id="PTHR41523:SF8">
    <property type="entry name" value="ETHYLENE RESPONSE SENSOR PROTEIN"/>
    <property type="match status" value="1"/>
</dbReference>
<dbReference type="SUPFAM" id="SSF55874">
    <property type="entry name" value="ATPase domain of HSP90 chaperone/DNA topoisomerase II/histidine kinase"/>
    <property type="match status" value="1"/>
</dbReference>
<proteinExistence type="predicted"/>
<keyword evidence="4" id="KW-0597">Phosphoprotein</keyword>
<reference evidence="11 12" key="1">
    <citation type="submission" date="2019-12" db="EMBL/GenBank/DDBJ databases">
        <title>Complete genome sequence of Algicella marina strain 9Alg 56(T) isolated from the red alga Tichocarpus crinitus.</title>
        <authorList>
            <person name="Kim S.-G."/>
            <person name="Nedashkovskaya O.I."/>
        </authorList>
    </citation>
    <scope>NUCLEOTIDE SEQUENCE [LARGE SCALE GENOMIC DNA]</scope>
    <source>
        <strain evidence="11 12">9Alg 56</strain>
    </source>
</reference>
<dbReference type="Gene3D" id="3.30.565.10">
    <property type="entry name" value="Histidine kinase-like ATPase, C-terminal domain"/>
    <property type="match status" value="1"/>
</dbReference>
<comment type="catalytic activity">
    <reaction evidence="1">
        <text>ATP + protein L-histidine = ADP + protein N-phospho-L-histidine.</text>
        <dbReference type="EC" id="2.7.13.3"/>
    </reaction>
</comment>
<dbReference type="Gene3D" id="3.30.450.20">
    <property type="entry name" value="PAS domain"/>
    <property type="match status" value="2"/>
</dbReference>
<feature type="domain" description="HAMP" evidence="10">
    <location>
        <begin position="309"/>
        <end position="363"/>
    </location>
</feature>
<dbReference type="Pfam" id="PF07568">
    <property type="entry name" value="HisKA_2"/>
    <property type="match status" value="1"/>
</dbReference>
<evidence type="ECO:0000256" key="3">
    <source>
        <dbReference type="ARBA" id="ARBA00012438"/>
    </source>
</evidence>
<evidence type="ECO:0000256" key="6">
    <source>
        <dbReference type="ARBA" id="ARBA00022741"/>
    </source>
</evidence>
<evidence type="ECO:0000313" key="11">
    <source>
        <dbReference type="EMBL" id="QHQ35036.1"/>
    </source>
</evidence>
<gene>
    <name evidence="11" type="ORF">GO499_07420</name>
</gene>
<keyword evidence="9" id="KW-0812">Transmembrane</keyword>
<sequence>MRRAMWRNPFRSLRNPSLRLKMAAVLGVALLPLGVISVVQTYNFGMGARELSRTALLAATERAASQERSQMLEALEASQSLGLIVLDLLDDPDACSRMLANYVRRSPDKVLATFQSTTGRMICASQGLGLDLSDNSIFLRLSEEPRQIITIREAGAISQRPVIVATSPIYREGKLMGYMYISVPRGILSDTPEEDEALQEGFSLVLFDRRGMIIATETGDEKPENLLPADMQLASLTASRSFTFPARSSAGRLRHYAVVPLLAEDIFAISSWDPNMVPYDGQRGILVPLIFPMLMCIVCLIVAYISVDRMIIRPISAMRTAMAEFELGRRRFSPKLRANAPGEMQELAKGFLSLAETVAEDEEEREQALRDKNVLLREVYHRVKNNLQLIVSIMNMQIRNAATPREKRLLQQLQERVMGLSIVHKNLYQATSLASVRADNLLTEVVRQLVDAGAQRPQGLKMTMDFDQVTLYPDQAVPVALLITEAGTNALKHSGEQDARTEVSFSLKREDDNMVVITVRNTRTDDTPEAQGSGGLGTRLIEAFARQLDGELERGEENGIYTLRVRFRLEGPPENGNGTNF</sequence>
<comment type="subcellular location">
    <subcellularLocation>
        <location evidence="2">Membrane</location>
    </subcellularLocation>
</comment>
<evidence type="ECO:0000313" key="12">
    <source>
        <dbReference type="Proteomes" id="UP000464495"/>
    </source>
</evidence>
<dbReference type="EC" id="2.7.13.3" evidence="3"/>
<keyword evidence="9" id="KW-1133">Transmembrane helix</keyword>
<evidence type="ECO:0000256" key="7">
    <source>
        <dbReference type="ARBA" id="ARBA00022777"/>
    </source>
</evidence>
<dbReference type="InterPro" id="IPR003660">
    <property type="entry name" value="HAMP_dom"/>
</dbReference>
<dbReference type="CDD" id="cd18773">
    <property type="entry name" value="PDC1_HK_sensor"/>
    <property type="match status" value="1"/>
</dbReference>
<dbReference type="GO" id="GO:0007165">
    <property type="term" value="P:signal transduction"/>
    <property type="evidence" value="ECO:0007669"/>
    <property type="project" value="InterPro"/>
</dbReference>
<evidence type="ECO:0000256" key="5">
    <source>
        <dbReference type="ARBA" id="ARBA00022679"/>
    </source>
</evidence>
<keyword evidence="12" id="KW-1185">Reference proteome</keyword>
<evidence type="ECO:0000256" key="8">
    <source>
        <dbReference type="ARBA" id="ARBA00022840"/>
    </source>
</evidence>
<keyword evidence="8" id="KW-0067">ATP-binding</keyword>
<protein>
    <recommendedName>
        <fullName evidence="3">histidine kinase</fullName>
        <ecNumber evidence="3">2.7.13.3</ecNumber>
    </recommendedName>
</protein>
<evidence type="ECO:0000256" key="2">
    <source>
        <dbReference type="ARBA" id="ARBA00004370"/>
    </source>
</evidence>
<keyword evidence="7" id="KW-0418">Kinase</keyword>
<evidence type="ECO:0000256" key="9">
    <source>
        <dbReference type="SAM" id="Phobius"/>
    </source>
</evidence>
<dbReference type="Proteomes" id="UP000464495">
    <property type="component" value="Chromosome"/>
</dbReference>
<dbReference type="GO" id="GO:0004673">
    <property type="term" value="F:protein histidine kinase activity"/>
    <property type="evidence" value="ECO:0007669"/>
    <property type="project" value="UniProtKB-EC"/>
</dbReference>
<feature type="transmembrane region" description="Helical" evidence="9">
    <location>
        <begin position="285"/>
        <end position="307"/>
    </location>
</feature>
<keyword evidence="9" id="KW-0472">Membrane</keyword>
<dbReference type="PROSITE" id="PS50885">
    <property type="entry name" value="HAMP"/>
    <property type="match status" value="1"/>
</dbReference>
<evidence type="ECO:0000256" key="4">
    <source>
        <dbReference type="ARBA" id="ARBA00022553"/>
    </source>
</evidence>
<dbReference type="GO" id="GO:0016020">
    <property type="term" value="C:membrane"/>
    <property type="evidence" value="ECO:0007669"/>
    <property type="project" value="UniProtKB-SubCell"/>
</dbReference>
<dbReference type="KEGG" id="amaq:GO499_07420"/>
<dbReference type="InterPro" id="IPR011495">
    <property type="entry name" value="Sig_transdc_His_kin_sub2_dim/P"/>
</dbReference>
<evidence type="ECO:0000259" key="10">
    <source>
        <dbReference type="PROSITE" id="PS50885"/>
    </source>
</evidence>
<dbReference type="AlphaFoldDB" id="A0A6P1T0R9"/>
<dbReference type="EMBL" id="CP046620">
    <property type="protein sequence ID" value="QHQ35036.1"/>
    <property type="molecule type" value="Genomic_DNA"/>
</dbReference>
<dbReference type="InterPro" id="IPR036890">
    <property type="entry name" value="HATPase_C_sf"/>
</dbReference>